<keyword evidence="9" id="KW-1185">Reference proteome</keyword>
<feature type="binding site" evidence="7">
    <location>
        <position position="75"/>
    </location>
    <ligand>
        <name>substrate</name>
    </ligand>
</feature>
<comment type="caution">
    <text evidence="8">The sequence shown here is derived from an EMBL/GenBank/DDBJ whole genome shotgun (WGS) entry which is preliminary data.</text>
</comment>
<evidence type="ECO:0000256" key="3">
    <source>
        <dbReference type="ARBA" id="ARBA00022741"/>
    </source>
</evidence>
<dbReference type="Gene3D" id="3.40.50.300">
    <property type="entry name" value="P-loop containing nucleotide triphosphate hydrolases"/>
    <property type="match status" value="1"/>
</dbReference>
<comment type="catalytic activity">
    <reaction evidence="7">
        <text>shikimate + ATP = 3-phosphoshikimate + ADP + H(+)</text>
        <dbReference type="Rhea" id="RHEA:13121"/>
        <dbReference type="ChEBI" id="CHEBI:15378"/>
        <dbReference type="ChEBI" id="CHEBI:30616"/>
        <dbReference type="ChEBI" id="CHEBI:36208"/>
        <dbReference type="ChEBI" id="CHEBI:145989"/>
        <dbReference type="ChEBI" id="CHEBI:456216"/>
        <dbReference type="EC" id="2.7.1.71"/>
    </reaction>
</comment>
<reference evidence="8 9" key="1">
    <citation type="submission" date="2023-10" db="EMBL/GenBank/DDBJ databases">
        <title>Virgibacillus halophilus 5B73C genome.</title>
        <authorList>
            <person name="Miliotis G."/>
            <person name="Sengupta P."/>
            <person name="Hameed A."/>
            <person name="Chuvochina M."/>
            <person name="Mcdonagh F."/>
            <person name="Simpson A.C."/>
            <person name="Singh N.K."/>
            <person name="Rekha P.D."/>
            <person name="Raman K."/>
            <person name="Hugenholtz P."/>
            <person name="Venkateswaran K."/>
        </authorList>
    </citation>
    <scope>NUCLEOTIDE SEQUENCE [LARGE SCALE GENOMIC DNA]</scope>
    <source>
        <strain evidence="8 9">5B73C</strain>
    </source>
</reference>
<comment type="subcellular location">
    <subcellularLocation>
        <location evidence="7">Cytoplasm</location>
    </subcellularLocation>
</comment>
<dbReference type="PANTHER" id="PTHR21087:SF16">
    <property type="entry name" value="SHIKIMATE KINASE 1, CHLOROPLASTIC"/>
    <property type="match status" value="1"/>
</dbReference>
<dbReference type="PANTHER" id="PTHR21087">
    <property type="entry name" value="SHIKIMATE KINASE"/>
    <property type="match status" value="1"/>
</dbReference>
<evidence type="ECO:0000313" key="8">
    <source>
        <dbReference type="EMBL" id="MDY0396671.1"/>
    </source>
</evidence>
<evidence type="ECO:0000256" key="5">
    <source>
        <dbReference type="ARBA" id="ARBA00022840"/>
    </source>
</evidence>
<evidence type="ECO:0000256" key="7">
    <source>
        <dbReference type="HAMAP-Rule" id="MF_00109"/>
    </source>
</evidence>
<keyword evidence="7" id="KW-0479">Metal-binding</keyword>
<keyword evidence="4 7" id="KW-0418">Kinase</keyword>
<comment type="subunit">
    <text evidence="7">Monomer.</text>
</comment>
<dbReference type="Proteomes" id="UP001281447">
    <property type="component" value="Unassembled WGS sequence"/>
</dbReference>
<dbReference type="PRINTS" id="PR01100">
    <property type="entry name" value="SHIKIMTKNASE"/>
</dbReference>
<evidence type="ECO:0000256" key="4">
    <source>
        <dbReference type="ARBA" id="ARBA00022777"/>
    </source>
</evidence>
<keyword evidence="5 7" id="KW-0067">ATP-binding</keyword>
<feature type="binding site" evidence="7">
    <location>
        <position position="56"/>
    </location>
    <ligand>
        <name>substrate</name>
    </ligand>
</feature>
<gene>
    <name evidence="7" type="primary">aroK</name>
    <name evidence="8" type="ORF">RWE15_23170</name>
</gene>
<evidence type="ECO:0000256" key="2">
    <source>
        <dbReference type="ARBA" id="ARBA00022679"/>
    </source>
</evidence>
<protein>
    <recommendedName>
        <fullName evidence="7">Shikimate kinase</fullName>
        <shortName evidence="7">SK</shortName>
        <ecNumber evidence="7">2.7.1.71</ecNumber>
    </recommendedName>
</protein>
<organism evidence="8 9">
    <name type="scientific">Tigheibacillus halophilus</name>
    <dbReference type="NCBI Taxonomy" id="361280"/>
    <lineage>
        <taxon>Bacteria</taxon>
        <taxon>Bacillati</taxon>
        <taxon>Bacillota</taxon>
        <taxon>Bacilli</taxon>
        <taxon>Bacillales</taxon>
        <taxon>Bacillaceae</taxon>
        <taxon>Tigheibacillus</taxon>
    </lineage>
</organism>
<feature type="binding site" evidence="7">
    <location>
        <position position="130"/>
    </location>
    <ligand>
        <name>substrate</name>
    </ligand>
</feature>
<comment type="pathway">
    <text evidence="7">Metabolic intermediate biosynthesis; chorismate biosynthesis; chorismate from D-erythrose 4-phosphate and phosphoenolpyruvate: step 5/7.</text>
</comment>
<keyword evidence="2 7" id="KW-0808">Transferase</keyword>
<feature type="binding site" evidence="7">
    <location>
        <begin position="10"/>
        <end position="15"/>
    </location>
    <ligand>
        <name>ATP</name>
        <dbReference type="ChEBI" id="CHEBI:30616"/>
    </ligand>
</feature>
<dbReference type="CDD" id="cd00464">
    <property type="entry name" value="SK"/>
    <property type="match status" value="1"/>
</dbReference>
<dbReference type="HAMAP" id="MF_00109">
    <property type="entry name" value="Shikimate_kinase"/>
    <property type="match status" value="1"/>
</dbReference>
<dbReference type="InterPro" id="IPR031322">
    <property type="entry name" value="Shikimate/glucono_kinase"/>
</dbReference>
<evidence type="ECO:0000256" key="6">
    <source>
        <dbReference type="ARBA" id="ARBA00023141"/>
    </source>
</evidence>
<dbReference type="RefSeq" id="WP_390353692.1">
    <property type="nucleotide sequence ID" value="NZ_JBHUIZ010000003.1"/>
</dbReference>
<dbReference type="Pfam" id="PF01202">
    <property type="entry name" value="SKI"/>
    <property type="match status" value="1"/>
</dbReference>
<keyword evidence="6 7" id="KW-0057">Aromatic amino acid biosynthesis</keyword>
<comment type="caution">
    <text evidence="7">Lacks conserved residue(s) required for the propagation of feature annotation.</text>
</comment>
<accession>A0ABU5CCT6</accession>
<sequence>MIIYLIGFMGSGKTTIGEKLQEQLQMEYTDTDEYIEKMTGRTIPDIFALEGEKAFRTYETNALKEITSGVVSTGGGIVETAENISFMKDNGVVVYLPTSLNVIENRLHDDQSRPLWKQPAAARAALFARRSLLYESTADITVETDHKTVEEISAEVVSLLGNRPVQDCQ</sequence>
<dbReference type="InterPro" id="IPR000623">
    <property type="entry name" value="Shikimate_kinase/TSH1"/>
</dbReference>
<comment type="similarity">
    <text evidence="7">Belongs to the shikimate kinase family.</text>
</comment>
<dbReference type="SUPFAM" id="SSF52540">
    <property type="entry name" value="P-loop containing nucleoside triphosphate hydrolases"/>
    <property type="match status" value="1"/>
</dbReference>
<dbReference type="InterPro" id="IPR027417">
    <property type="entry name" value="P-loop_NTPase"/>
</dbReference>
<feature type="binding site" evidence="7">
    <location>
        <position position="14"/>
    </location>
    <ligand>
        <name>Mg(2+)</name>
        <dbReference type="ChEBI" id="CHEBI:18420"/>
    </ligand>
</feature>
<dbReference type="EC" id="2.7.1.71" evidence="7"/>
<keyword evidence="3 7" id="KW-0547">Nucleotide-binding</keyword>
<evidence type="ECO:0000313" key="9">
    <source>
        <dbReference type="Proteomes" id="UP001281447"/>
    </source>
</evidence>
<keyword evidence="7" id="KW-0460">Magnesium</keyword>
<comment type="function">
    <text evidence="7">Catalyzes the specific phosphorylation of the 3-hydroxyl group of shikimic acid using ATP as a cosubstrate.</text>
</comment>
<evidence type="ECO:0000256" key="1">
    <source>
        <dbReference type="ARBA" id="ARBA00022605"/>
    </source>
</evidence>
<name>A0ABU5CCT6_9BACI</name>
<proteinExistence type="inferred from homology"/>
<feature type="binding site" evidence="7">
    <location>
        <position position="32"/>
    </location>
    <ligand>
        <name>substrate</name>
    </ligand>
</feature>
<dbReference type="GO" id="GO:0004765">
    <property type="term" value="F:shikimate kinase activity"/>
    <property type="evidence" value="ECO:0007669"/>
    <property type="project" value="UniProtKB-EC"/>
</dbReference>
<dbReference type="EMBL" id="JAWDIP010000004">
    <property type="protein sequence ID" value="MDY0396671.1"/>
    <property type="molecule type" value="Genomic_DNA"/>
</dbReference>
<keyword evidence="1 7" id="KW-0028">Amino-acid biosynthesis</keyword>
<comment type="cofactor">
    <cofactor evidence="7">
        <name>Mg(2+)</name>
        <dbReference type="ChEBI" id="CHEBI:18420"/>
    </cofactor>
    <text evidence="7">Binds 1 Mg(2+) ion per subunit.</text>
</comment>
<keyword evidence="7" id="KW-0963">Cytoplasm</keyword>
<feature type="binding site" evidence="7">
    <location>
        <position position="113"/>
    </location>
    <ligand>
        <name>ATP</name>
        <dbReference type="ChEBI" id="CHEBI:30616"/>
    </ligand>
</feature>